<evidence type="ECO:0000256" key="6">
    <source>
        <dbReference type="ARBA" id="ARBA00022989"/>
    </source>
</evidence>
<dbReference type="InterPro" id="IPR005331">
    <property type="entry name" value="Sulfotransferase"/>
</dbReference>
<organism evidence="11 12">
    <name type="scientific">Artemia franciscana</name>
    <name type="common">Brine shrimp</name>
    <name type="synonym">Artemia sanfranciscana</name>
    <dbReference type="NCBI Taxonomy" id="6661"/>
    <lineage>
        <taxon>Eukaryota</taxon>
        <taxon>Metazoa</taxon>
        <taxon>Ecdysozoa</taxon>
        <taxon>Arthropoda</taxon>
        <taxon>Crustacea</taxon>
        <taxon>Branchiopoda</taxon>
        <taxon>Anostraca</taxon>
        <taxon>Artemiidae</taxon>
        <taxon>Artemia</taxon>
    </lineage>
</organism>
<evidence type="ECO:0000256" key="9">
    <source>
        <dbReference type="RuleBase" id="RU364122"/>
    </source>
</evidence>
<proteinExistence type="inferred from homology"/>
<dbReference type="FunFam" id="3.40.50.300:FF:000347">
    <property type="entry name" value="Heparan-sulfate 6-O-sulfotransferase"/>
    <property type="match status" value="1"/>
</dbReference>
<keyword evidence="4" id="KW-0812">Transmembrane</keyword>
<evidence type="ECO:0000256" key="10">
    <source>
        <dbReference type="SAM" id="SignalP"/>
    </source>
</evidence>
<keyword evidence="8" id="KW-0325">Glycoprotein</keyword>
<keyword evidence="3 9" id="KW-0808">Transferase</keyword>
<dbReference type="InterPro" id="IPR010635">
    <property type="entry name" value="Heparan_SO4-6-sulfoTrfase"/>
</dbReference>
<dbReference type="PANTHER" id="PTHR12812:SF0">
    <property type="entry name" value="HEPARAN-SULFATE 6-O-SULFOTRANSFERASE"/>
    <property type="match status" value="1"/>
</dbReference>
<evidence type="ECO:0000313" key="12">
    <source>
        <dbReference type="Proteomes" id="UP001187531"/>
    </source>
</evidence>
<keyword evidence="10" id="KW-0732">Signal</keyword>
<evidence type="ECO:0000256" key="1">
    <source>
        <dbReference type="ARBA" id="ARBA00004606"/>
    </source>
</evidence>
<dbReference type="AlphaFoldDB" id="A0AA88HQD6"/>
<accession>A0AA88HQD6</accession>
<evidence type="ECO:0000256" key="8">
    <source>
        <dbReference type="ARBA" id="ARBA00023180"/>
    </source>
</evidence>
<evidence type="ECO:0000313" key="11">
    <source>
        <dbReference type="EMBL" id="KAK2708937.1"/>
    </source>
</evidence>
<comment type="function">
    <text evidence="9">6-O-sulfation enzyme which catalyzes the transfer of sulfate from 3'-phosphoadenosine 5'-phosphosulfate (PAPS) to position 6 of the N-sulfoglucosamine residue (GlcNS) of heparan sulfate.</text>
</comment>
<name>A0AA88HQD6_ARTSF</name>
<dbReference type="EMBL" id="JAVRJZ010000018">
    <property type="protein sequence ID" value="KAK2708937.1"/>
    <property type="molecule type" value="Genomic_DNA"/>
</dbReference>
<gene>
    <name evidence="11" type="ORF">QYM36_014533</name>
</gene>
<dbReference type="GO" id="GO:0016020">
    <property type="term" value="C:membrane"/>
    <property type="evidence" value="ECO:0007669"/>
    <property type="project" value="UniProtKB-SubCell"/>
</dbReference>
<keyword evidence="12" id="KW-1185">Reference proteome</keyword>
<comment type="subcellular location">
    <subcellularLocation>
        <location evidence="1 9">Membrane</location>
        <topology evidence="1 9">Single-pass type II membrane protein</topology>
    </subcellularLocation>
</comment>
<dbReference type="Pfam" id="PF03567">
    <property type="entry name" value="Sulfotransfer_2"/>
    <property type="match status" value="1"/>
</dbReference>
<dbReference type="Gene3D" id="3.40.50.300">
    <property type="entry name" value="P-loop containing nucleotide triphosphate hydrolases"/>
    <property type="match status" value="1"/>
</dbReference>
<comment type="caution">
    <text evidence="11">The sequence shown here is derived from an EMBL/GenBank/DDBJ whole genome shotgun (WGS) entry which is preliminary data.</text>
</comment>
<evidence type="ECO:0000256" key="4">
    <source>
        <dbReference type="ARBA" id="ARBA00022692"/>
    </source>
</evidence>
<evidence type="ECO:0000256" key="7">
    <source>
        <dbReference type="ARBA" id="ARBA00023136"/>
    </source>
</evidence>
<keyword evidence="5 9" id="KW-0735">Signal-anchor</keyword>
<dbReference type="EC" id="2.8.2.-" evidence="9"/>
<feature type="signal peptide" evidence="10">
    <location>
        <begin position="1"/>
        <end position="34"/>
    </location>
</feature>
<feature type="chain" id="PRO_5041688680" description="Heparan-sulfate 6-O-sulfotransferase" evidence="10">
    <location>
        <begin position="35"/>
        <end position="428"/>
    </location>
</feature>
<evidence type="ECO:0000256" key="5">
    <source>
        <dbReference type="ARBA" id="ARBA00022968"/>
    </source>
</evidence>
<evidence type="ECO:0000256" key="3">
    <source>
        <dbReference type="ARBA" id="ARBA00022679"/>
    </source>
</evidence>
<dbReference type="InterPro" id="IPR027417">
    <property type="entry name" value="P-loop_NTPase"/>
</dbReference>
<keyword evidence="7 9" id="KW-0472">Membrane</keyword>
<dbReference type="PANTHER" id="PTHR12812">
    <property type="entry name" value="HEPARAN SULFATE 6-O-SULFOTRANSFERASE 3"/>
    <property type="match status" value="1"/>
</dbReference>
<evidence type="ECO:0000256" key="2">
    <source>
        <dbReference type="ARBA" id="ARBA00010109"/>
    </source>
</evidence>
<comment type="catalytic activity">
    <reaction evidence="9">
        <text>alpha-D-glucosaminyl-[heparan sulfate](n) + 3'-phosphoadenylyl sulfate = 6-sulfo-alpha-D-glucosaminyl-[heparan sulfate](n) + adenosine 3',5'-bisphosphate + H(+)</text>
        <dbReference type="Rhea" id="RHEA:56604"/>
        <dbReference type="Rhea" id="RHEA-COMP:9830"/>
        <dbReference type="Rhea" id="RHEA-COMP:14621"/>
        <dbReference type="ChEBI" id="CHEBI:15378"/>
        <dbReference type="ChEBI" id="CHEBI:58339"/>
        <dbReference type="ChEBI" id="CHEBI:58343"/>
        <dbReference type="ChEBI" id="CHEBI:58388"/>
        <dbReference type="ChEBI" id="CHEBI:140604"/>
    </reaction>
</comment>
<keyword evidence="6" id="KW-1133">Transmembrane helix</keyword>
<dbReference type="Proteomes" id="UP001187531">
    <property type="component" value="Unassembled WGS sequence"/>
</dbReference>
<reference evidence="11" key="1">
    <citation type="submission" date="2023-07" db="EMBL/GenBank/DDBJ databases">
        <title>Chromosome-level genome assembly of Artemia franciscana.</title>
        <authorList>
            <person name="Jo E."/>
        </authorList>
    </citation>
    <scope>NUCLEOTIDE SEQUENCE</scope>
    <source>
        <tissue evidence="11">Whole body</tissue>
    </source>
</reference>
<dbReference type="GO" id="GO:0017095">
    <property type="term" value="F:heparan sulfate 6-sulfotransferase activity"/>
    <property type="evidence" value="ECO:0007669"/>
    <property type="project" value="TreeGrafter"/>
</dbReference>
<sequence length="428" mass="48876">MGLIFVSNTIYNMKCFAWMLTLLLNLNQVFNVGAGKLPTPSSISSSGTPEKLLDGSTCSFVSLGAFADTETNRIVNVSDDLRSHTNSLQLGSDDAWLNSSDVTNVNFDVRKNDIIVMLHIQKTGGRQFEIHLVKDLDLDRPCACRQTKSEKGCNCPRPGKNRETWLFSRLSTGWKCGLHADWTELTECVDTKLNQIEGKTSNRRYYYITILRDPLSRFLSEFRNVQRGATWKDSKHICNGRLPTKAELPRCYGGRDWTDATLDNFMSCPYNLAINRQTRMLADLKLVGCYNVSSMSKSQRDSKMLASAKLNLSNMPFFGLTEQQEMNQYIFERTFGMKFLIPFEQKKVTFSSQALNLITEKQKKMVLELNHLDVELYEYALKLFNYRFSRLKSLDTSFDGQNLVSFNGQNKISQFMESESLHEEDGHA</sequence>
<protein>
    <recommendedName>
        <fullName evidence="9">Heparan-sulfate 6-O-sulfotransferase</fullName>
        <ecNumber evidence="9">2.8.2.-</ecNumber>
    </recommendedName>
</protein>
<comment type="similarity">
    <text evidence="2 9">Belongs to the sulfotransferase 6 family.</text>
</comment>